<dbReference type="InterPro" id="IPR011989">
    <property type="entry name" value="ARM-like"/>
</dbReference>
<comment type="caution">
    <text evidence="1">The sequence shown here is derived from an EMBL/GenBank/DDBJ whole genome shotgun (WGS) entry which is preliminary data.</text>
</comment>
<keyword evidence="2" id="KW-1185">Reference proteome</keyword>
<gene>
    <name evidence="1" type="ORF">GMRT_20538</name>
</gene>
<name>A0A4Z1T9B2_GIAMU</name>
<dbReference type="VEuPathDB" id="GiardiaDB:GMRT_20538"/>
<protein>
    <submittedName>
        <fullName evidence="1">Uncharacterized protein</fullName>
    </submittedName>
</protein>
<proteinExistence type="predicted"/>
<dbReference type="EMBL" id="VDLU01000001">
    <property type="protein sequence ID" value="TNJ29737.1"/>
    <property type="molecule type" value="Genomic_DNA"/>
</dbReference>
<dbReference type="Gene3D" id="1.25.10.10">
    <property type="entry name" value="Leucine-rich Repeat Variant"/>
    <property type="match status" value="1"/>
</dbReference>
<evidence type="ECO:0000313" key="2">
    <source>
        <dbReference type="Proteomes" id="UP000315496"/>
    </source>
</evidence>
<reference evidence="1 2" key="1">
    <citation type="submission" date="2019-05" db="EMBL/GenBank/DDBJ databases">
        <title>The compact genome of Giardia muris reveals important steps in the evolution of intestinal protozoan parasites.</title>
        <authorList>
            <person name="Xu F."/>
            <person name="Jimenez-Gonzalez A."/>
            <person name="Einarsson E."/>
            <person name="Astvaldsson A."/>
            <person name="Peirasmaki D."/>
            <person name="Eckmann L."/>
            <person name="Andersson J.O."/>
            <person name="Svard S.G."/>
            <person name="Jerlstrom-Hultqvist J."/>
        </authorList>
    </citation>
    <scope>NUCLEOTIDE SEQUENCE [LARGE SCALE GENOMIC DNA]</scope>
    <source>
        <strain evidence="1 2">Roberts-Thomson</strain>
    </source>
</reference>
<dbReference type="OrthoDB" id="10250061at2759"/>
<accession>A0A4Z1T9B2</accession>
<dbReference type="Proteomes" id="UP000315496">
    <property type="component" value="Chromosome 1"/>
</dbReference>
<evidence type="ECO:0000313" key="1">
    <source>
        <dbReference type="EMBL" id="TNJ29737.1"/>
    </source>
</evidence>
<sequence>MYARYVAPLRSMSEAEYLHALELEAPHALALALEGRIADVKGRCQMRTALLKLALARRLGLREGEQAIHMAASLLAKSELADKASALALLESVEPAIEVWERLLLNSFSRELQRISTPSSVALVLAFLGSSMPHTETLIEALVPDVLALIKDGAPQTLVPAYAFLACLLDTPCDFMRASTAEALATLMHDLTLVGRTSYSWRILRASVIFVSRVMDSPYADLVSQDLANAICKAWANIVSGNWPHGPCDYHGILDPFLQISLLRLLGCLCSRMDTQTQGHLAGTILTYLQQERRVVRAYGHQDEHYSNMRAAILLECGAALFRCPALQSTTLLEQMLPRITYMVSSRQGRRSLALGLNALTLALQQRFRLDCVSYTIKSSIVPYVLQLPTIQDDVVALNACRCILALAQRGYLSIQSAVTLITEASDRFDFPYESRALIYNQLLEEIVRTLPTTPERATVMLLHVLSRTGFVSDTWLRRTADACFDALNADRARLPQAITALAQAMKRYRAYAGELLVLLLFGRFFYEAVDVFLTSTANFVGIDSVRVAFLELATTYTDTHPERQALIRSGFASLSFLILSLNSVSLEPIRSMARILEDALPEYYVLELHQLLEGAKSSHEVFTTLQGRIGYFGAHPYGPIEVA</sequence>
<dbReference type="AlphaFoldDB" id="A0A4Z1T9B2"/>
<organism evidence="1 2">
    <name type="scientific">Giardia muris</name>
    <dbReference type="NCBI Taxonomy" id="5742"/>
    <lineage>
        <taxon>Eukaryota</taxon>
        <taxon>Metamonada</taxon>
        <taxon>Diplomonadida</taxon>
        <taxon>Hexamitidae</taxon>
        <taxon>Giardiinae</taxon>
        <taxon>Giardia</taxon>
    </lineage>
</organism>
<dbReference type="SUPFAM" id="SSF48371">
    <property type="entry name" value="ARM repeat"/>
    <property type="match status" value="1"/>
</dbReference>
<dbReference type="InterPro" id="IPR016024">
    <property type="entry name" value="ARM-type_fold"/>
</dbReference>